<evidence type="ECO:0000313" key="5">
    <source>
        <dbReference type="EMBL" id="NGP89501.1"/>
    </source>
</evidence>
<dbReference type="InterPro" id="IPR000835">
    <property type="entry name" value="HTH_MarR-typ"/>
</dbReference>
<protein>
    <submittedName>
        <fullName evidence="5">MarR family transcriptional regulator</fullName>
    </submittedName>
</protein>
<gene>
    <name evidence="5" type="ORF">G3569_14175</name>
</gene>
<comment type="caution">
    <text evidence="5">The sequence shown here is derived from an EMBL/GenBank/DDBJ whole genome shotgun (WGS) entry which is preliminary data.</text>
</comment>
<dbReference type="SUPFAM" id="SSF46785">
    <property type="entry name" value="Winged helix' DNA-binding domain"/>
    <property type="match status" value="1"/>
</dbReference>
<dbReference type="Gene3D" id="1.10.10.10">
    <property type="entry name" value="Winged helix-like DNA-binding domain superfamily/Winged helix DNA-binding domain"/>
    <property type="match status" value="1"/>
</dbReference>
<organism evidence="5 6">
    <name type="scientific">Fodinibius halophilus</name>
    <dbReference type="NCBI Taxonomy" id="1736908"/>
    <lineage>
        <taxon>Bacteria</taxon>
        <taxon>Pseudomonadati</taxon>
        <taxon>Balneolota</taxon>
        <taxon>Balneolia</taxon>
        <taxon>Balneolales</taxon>
        <taxon>Balneolaceae</taxon>
        <taxon>Fodinibius</taxon>
    </lineage>
</organism>
<evidence type="ECO:0000256" key="1">
    <source>
        <dbReference type="ARBA" id="ARBA00023015"/>
    </source>
</evidence>
<reference evidence="5 6" key="1">
    <citation type="submission" date="2020-02" db="EMBL/GenBank/DDBJ databases">
        <title>Aliifodinibius halophilus 2W32, complete genome.</title>
        <authorList>
            <person name="Li Y."/>
            <person name="Wu S."/>
        </authorList>
    </citation>
    <scope>NUCLEOTIDE SEQUENCE [LARGE SCALE GENOMIC DNA]</scope>
    <source>
        <strain evidence="5 6">2W32</strain>
    </source>
</reference>
<dbReference type="GO" id="GO:0003700">
    <property type="term" value="F:DNA-binding transcription factor activity"/>
    <property type="evidence" value="ECO:0007669"/>
    <property type="project" value="InterPro"/>
</dbReference>
<dbReference type="Proteomes" id="UP000479132">
    <property type="component" value="Unassembled WGS sequence"/>
</dbReference>
<keyword evidence="2" id="KW-0238">DNA-binding</keyword>
<dbReference type="Pfam" id="PF12802">
    <property type="entry name" value="MarR_2"/>
    <property type="match status" value="1"/>
</dbReference>
<dbReference type="RefSeq" id="WP_165270302.1">
    <property type="nucleotide sequence ID" value="NZ_JAALLS010000020.1"/>
</dbReference>
<sequence>MVDKRLGYIIKRTQQLLRLQMDGALDTVGLTTPQYAALSILEEDEGLSNAELARRCFVTPQTMHKIVKGLEEKSYVRRQSDPTHGRKINTLLTSSGEEILQSGHEIVEDIETEMTQDLTKGEVAQTVKHLSKCIESLESSS</sequence>
<dbReference type="AlphaFoldDB" id="A0A6M1TBY5"/>
<dbReference type="SMART" id="SM00347">
    <property type="entry name" value="HTH_MARR"/>
    <property type="match status" value="1"/>
</dbReference>
<dbReference type="InterPro" id="IPR036388">
    <property type="entry name" value="WH-like_DNA-bd_sf"/>
</dbReference>
<dbReference type="PANTHER" id="PTHR42756">
    <property type="entry name" value="TRANSCRIPTIONAL REGULATOR, MARR"/>
    <property type="match status" value="1"/>
</dbReference>
<dbReference type="InterPro" id="IPR036390">
    <property type="entry name" value="WH_DNA-bd_sf"/>
</dbReference>
<keyword evidence="1" id="KW-0805">Transcription regulation</keyword>
<evidence type="ECO:0000256" key="2">
    <source>
        <dbReference type="ARBA" id="ARBA00023125"/>
    </source>
</evidence>
<evidence type="ECO:0000313" key="6">
    <source>
        <dbReference type="Proteomes" id="UP000479132"/>
    </source>
</evidence>
<name>A0A6M1TBY5_9BACT</name>
<dbReference type="EMBL" id="JAALLS010000020">
    <property type="protein sequence ID" value="NGP89501.1"/>
    <property type="molecule type" value="Genomic_DNA"/>
</dbReference>
<keyword evidence="3" id="KW-0804">Transcription</keyword>
<dbReference type="PROSITE" id="PS50995">
    <property type="entry name" value="HTH_MARR_2"/>
    <property type="match status" value="1"/>
</dbReference>
<dbReference type="PANTHER" id="PTHR42756:SF1">
    <property type="entry name" value="TRANSCRIPTIONAL REPRESSOR OF EMRAB OPERON"/>
    <property type="match status" value="1"/>
</dbReference>
<dbReference type="GO" id="GO:0003677">
    <property type="term" value="F:DNA binding"/>
    <property type="evidence" value="ECO:0007669"/>
    <property type="project" value="UniProtKB-KW"/>
</dbReference>
<evidence type="ECO:0000256" key="3">
    <source>
        <dbReference type="ARBA" id="ARBA00023163"/>
    </source>
</evidence>
<keyword evidence="6" id="KW-1185">Reference proteome</keyword>
<accession>A0A6M1TBY5</accession>
<evidence type="ECO:0000259" key="4">
    <source>
        <dbReference type="PROSITE" id="PS50995"/>
    </source>
</evidence>
<proteinExistence type="predicted"/>
<feature type="domain" description="HTH marR-type" evidence="4">
    <location>
        <begin position="3"/>
        <end position="135"/>
    </location>
</feature>